<organism evidence="6 7">
    <name type="scientific">Suricata suricatta</name>
    <name type="common">Meerkat</name>
    <dbReference type="NCBI Taxonomy" id="37032"/>
    <lineage>
        <taxon>Eukaryota</taxon>
        <taxon>Metazoa</taxon>
        <taxon>Chordata</taxon>
        <taxon>Craniata</taxon>
        <taxon>Vertebrata</taxon>
        <taxon>Euteleostomi</taxon>
        <taxon>Mammalia</taxon>
        <taxon>Eutheria</taxon>
        <taxon>Laurasiatheria</taxon>
        <taxon>Carnivora</taxon>
        <taxon>Feliformia</taxon>
        <taxon>Herpestidae</taxon>
        <taxon>Suricata</taxon>
    </lineage>
</organism>
<dbReference type="PANTHER" id="PTHR19868">
    <property type="entry name" value="RECEPTOR FOR ACTIVATED PROTEIN KINASE C RACK1"/>
    <property type="match status" value="1"/>
</dbReference>
<dbReference type="SMART" id="SM00320">
    <property type="entry name" value="WD40"/>
    <property type="match status" value="1"/>
</dbReference>
<evidence type="ECO:0000256" key="2">
    <source>
        <dbReference type="ARBA" id="ARBA00022980"/>
    </source>
</evidence>
<reference evidence="6 7" key="1">
    <citation type="submission" date="2019-05" db="EMBL/GenBank/DDBJ databases">
        <title>A Chromosome-scale Meerkat (S. suricatta) Genome Assembly.</title>
        <authorList>
            <person name="Dudchenko O."/>
            <person name="Lieberman Aiden E."/>
            <person name="Tung J."/>
            <person name="Barreiro L.B."/>
            <person name="Clutton-Brock T.H."/>
        </authorList>
    </citation>
    <scope>NUCLEOTIDE SEQUENCE [LARGE SCALE GENOMIC DNA]</scope>
</reference>
<keyword evidence="2" id="KW-0689">Ribosomal protein</keyword>
<dbReference type="Ensembl" id="ENSSSUT00005011946.1">
    <property type="protein sequence ID" value="ENSSSUP00005010408.1"/>
    <property type="gene ID" value="ENSSSUG00005006696.1"/>
</dbReference>
<dbReference type="Pfam" id="PF00400">
    <property type="entry name" value="WD40"/>
    <property type="match status" value="2"/>
</dbReference>
<evidence type="ECO:0000313" key="7">
    <source>
        <dbReference type="Proteomes" id="UP000472268"/>
    </source>
</evidence>
<dbReference type="InterPro" id="IPR015943">
    <property type="entry name" value="WD40/YVTN_repeat-like_dom_sf"/>
</dbReference>
<keyword evidence="2" id="KW-0687">Ribonucleoprotein</keyword>
<feature type="region of interest" description="Disordered" evidence="5">
    <location>
        <begin position="90"/>
        <end position="123"/>
    </location>
</feature>
<dbReference type="InterPro" id="IPR001680">
    <property type="entry name" value="WD40_rpt"/>
</dbReference>
<keyword evidence="3" id="KW-0306">Gastrulation</keyword>
<dbReference type="GO" id="GO:0045182">
    <property type="term" value="F:translation regulator activity"/>
    <property type="evidence" value="ECO:0007669"/>
    <property type="project" value="InterPro"/>
</dbReference>
<evidence type="ECO:0000256" key="3">
    <source>
        <dbReference type="ARBA" id="ARBA00023218"/>
    </source>
</evidence>
<dbReference type="AlphaFoldDB" id="A0A673TEV5"/>
<dbReference type="Gene3D" id="2.130.10.10">
    <property type="entry name" value="YVTN repeat-like/Quinoprotein amine dehydrogenase"/>
    <property type="match status" value="1"/>
</dbReference>
<reference evidence="6" key="3">
    <citation type="submission" date="2025-09" db="UniProtKB">
        <authorList>
            <consortium name="Ensembl"/>
        </authorList>
    </citation>
    <scope>IDENTIFICATION</scope>
</reference>
<proteinExistence type="inferred from homology"/>
<keyword evidence="3" id="KW-0217">Developmental protein</keyword>
<dbReference type="FunFam" id="2.130.10.10:FF:000615">
    <property type="entry name" value="Receptor for activated C kinase 1"/>
    <property type="match status" value="1"/>
</dbReference>
<dbReference type="InterPro" id="IPR036322">
    <property type="entry name" value="WD40_repeat_dom_sf"/>
</dbReference>
<protein>
    <recommendedName>
        <fullName evidence="4">Small ribosomal subunit protein RACK1</fullName>
    </recommendedName>
</protein>
<accession>A0A673TEV5</accession>
<dbReference type="Proteomes" id="UP000472268">
    <property type="component" value="Chromosome 10"/>
</dbReference>
<dbReference type="SUPFAM" id="SSF50978">
    <property type="entry name" value="WD40 repeat-like"/>
    <property type="match status" value="1"/>
</dbReference>
<dbReference type="InterPro" id="IPR045223">
    <property type="entry name" value="RACK1-like"/>
</dbReference>
<evidence type="ECO:0000256" key="5">
    <source>
        <dbReference type="SAM" id="MobiDB-lite"/>
    </source>
</evidence>
<feature type="compositionally biased region" description="Basic and acidic residues" evidence="5">
    <location>
        <begin position="97"/>
        <end position="112"/>
    </location>
</feature>
<keyword evidence="7" id="KW-1185">Reference proteome</keyword>
<name>A0A673TEV5_SURSU</name>
<evidence type="ECO:0000256" key="1">
    <source>
        <dbReference type="ARBA" id="ARBA00007253"/>
    </source>
</evidence>
<evidence type="ECO:0000313" key="6">
    <source>
        <dbReference type="Ensembl" id="ENSSSUP00005010408.1"/>
    </source>
</evidence>
<evidence type="ECO:0000256" key="4">
    <source>
        <dbReference type="ARBA" id="ARBA00035297"/>
    </source>
</evidence>
<reference evidence="6" key="2">
    <citation type="submission" date="2025-08" db="UniProtKB">
        <authorList>
            <consortium name="Ensembl"/>
        </authorList>
    </citation>
    <scope>IDENTIFICATION</scope>
</reference>
<dbReference type="GO" id="GO:0005840">
    <property type="term" value="C:ribosome"/>
    <property type="evidence" value="ECO:0007669"/>
    <property type="project" value="UniProtKB-KW"/>
</dbReference>
<sequence>MLNGDSGLGTQNLKTLSLNVSFDTENALIRAVAFSLFSSACLSEPSSSILVGTVTLALTAAVTEPMTLGRGPPKGYNGWVTQMATTPRVPDMTLPASREEPITKGKPTRAETGDGTPRHALRGPSCSVRDVLIPSGGQFALSGSWGGTLCLWDLTTGTTTRRFVGHTEGVLSVAFSSHSRQTVSGF</sequence>
<dbReference type="GO" id="GO:0043022">
    <property type="term" value="F:ribosome binding"/>
    <property type="evidence" value="ECO:0007669"/>
    <property type="project" value="InterPro"/>
</dbReference>
<comment type="similarity">
    <text evidence="1">Belongs to the WD repeat G protein beta family. Ribosomal protein RACK1 subfamily.</text>
</comment>
<dbReference type="GO" id="GO:0007369">
    <property type="term" value="P:gastrulation"/>
    <property type="evidence" value="ECO:0007669"/>
    <property type="project" value="UniProtKB-KW"/>
</dbReference>